<keyword evidence="2" id="KW-1185">Reference proteome</keyword>
<dbReference type="Proteomes" id="UP001597353">
    <property type="component" value="Unassembled WGS sequence"/>
</dbReference>
<dbReference type="EMBL" id="JBHUGH010000001">
    <property type="protein sequence ID" value="MFD1910781.1"/>
    <property type="molecule type" value="Genomic_DNA"/>
</dbReference>
<organism evidence="1 2">
    <name type="scientific">Halodurantibacterium flavum</name>
    <dbReference type="NCBI Taxonomy" id="1382802"/>
    <lineage>
        <taxon>Bacteria</taxon>
        <taxon>Pseudomonadati</taxon>
        <taxon>Pseudomonadota</taxon>
        <taxon>Alphaproteobacteria</taxon>
        <taxon>Rhodobacterales</taxon>
        <taxon>Paracoccaceae</taxon>
        <taxon>Halodurantibacterium</taxon>
    </lineage>
</organism>
<evidence type="ECO:0000313" key="2">
    <source>
        <dbReference type="Proteomes" id="UP001597353"/>
    </source>
</evidence>
<proteinExistence type="predicted"/>
<reference evidence="2" key="1">
    <citation type="journal article" date="2019" name="Int. J. Syst. Evol. Microbiol.">
        <title>The Global Catalogue of Microorganisms (GCM) 10K type strain sequencing project: providing services to taxonomists for standard genome sequencing and annotation.</title>
        <authorList>
            <consortium name="The Broad Institute Genomics Platform"/>
            <consortium name="The Broad Institute Genome Sequencing Center for Infectious Disease"/>
            <person name="Wu L."/>
            <person name="Ma J."/>
        </authorList>
    </citation>
    <scope>NUCLEOTIDE SEQUENCE [LARGE SCALE GENOMIC DNA]</scope>
    <source>
        <strain evidence="2">CGMCC 4.7242</strain>
    </source>
</reference>
<name>A0ABW4S083_9RHOB</name>
<accession>A0ABW4S083</accession>
<gene>
    <name evidence="1" type="ORF">ACFSGJ_00970</name>
</gene>
<protein>
    <submittedName>
        <fullName evidence="1">Uncharacterized protein</fullName>
    </submittedName>
</protein>
<comment type="caution">
    <text evidence="1">The sequence shown here is derived from an EMBL/GenBank/DDBJ whole genome shotgun (WGS) entry which is preliminary data.</text>
</comment>
<dbReference type="RefSeq" id="WP_390258699.1">
    <property type="nucleotide sequence ID" value="NZ_JBHUGH010000001.1"/>
</dbReference>
<evidence type="ECO:0000313" key="1">
    <source>
        <dbReference type="EMBL" id="MFD1910781.1"/>
    </source>
</evidence>
<sequence>MALEKYFWVRPELDDAQTGLHVTDNTPSWMIRKEYYDDPAYVERLRATRIDYVWADEDAWSEDESVYRADFLYLGFGVFCCSKQLFHSLPLGADETVAIPVFVSGEEYAAFRPALFSENLDMSSSVYRVLSTGTAYGFSRVVLSLPPPRGTGILGLELDGRKLHLSVVSNTFYRFYRDLSLSGLTFHEAWPYHGSA</sequence>